<sequence>MAAAATMTWHEELATLVGDTGVRFPGAGGGSAANVAAAVGGGWYRGEEEDGEGRPVEEEGWAQQARGFLESTAEMLRVLGRGLWDIAAQSLAGAEDSELARRLRGPAAAAGKRLSFMNEYLPEDRDPVWCWVVVAAVAFVTLIGIWLIKNKKSQLTGQNFTDAPHPFLSSRLAGIPGIKPSLLEEFGARLVTYDLPGFGESDPHPGRDLNSSAHDMLHLAGALRIVDKFWVVGYSAGSIHAWSALRHIPDRVAGAAMFAPMANPYDSKMTKEERRKTWESFLSGKQGQPESWLSLSLGKKDKTSLESPMFNAFWEKDVAESVRQGDAQPFVEEAVLQVSDWGFSLSDIQMQKREDLSFFELIKSLFRQAEREWVGFLGPIHIWQGMDDRVVPPSVTEYVRRVVPGATVHKLLDEGHFSYFCFCDECHRQIFSTLFGIPQGPINPVPEPIEVASELTEETTVPDKAKEEEQDISDLA</sequence>
<dbReference type="Proteomes" id="UP000007015">
    <property type="component" value="Chromosome 3"/>
</dbReference>
<dbReference type="AlphaFoldDB" id="B8ALK4"/>
<evidence type="ECO:0000256" key="2">
    <source>
        <dbReference type="SAM" id="Phobius"/>
    </source>
</evidence>
<evidence type="ECO:0000256" key="1">
    <source>
        <dbReference type="SAM" id="MobiDB-lite"/>
    </source>
</evidence>
<dbReference type="PANTHER" id="PTHR45763:SF8">
    <property type="entry name" value="ALPHA_BETA-HYDROLASES SUPERFAMILY PROTEIN"/>
    <property type="match status" value="1"/>
</dbReference>
<keyword evidence="2" id="KW-1133">Transmembrane helix</keyword>
<dbReference type="InterPro" id="IPR029058">
    <property type="entry name" value="AB_hydrolase_fold"/>
</dbReference>
<dbReference type="SUPFAM" id="SSF53474">
    <property type="entry name" value="alpha/beta-Hydrolases"/>
    <property type="match status" value="1"/>
</dbReference>
<feature type="transmembrane region" description="Helical" evidence="2">
    <location>
        <begin position="128"/>
        <end position="148"/>
    </location>
</feature>
<dbReference type="Gene3D" id="3.40.50.1820">
    <property type="entry name" value="alpha/beta hydrolase"/>
    <property type="match status" value="1"/>
</dbReference>
<feature type="domain" description="AB hydrolase-1" evidence="3">
    <location>
        <begin position="178"/>
        <end position="420"/>
    </location>
</feature>
<dbReference type="HOGENOM" id="CLU_040722_0_0_1"/>
<accession>B8ALK4</accession>
<dbReference type="STRING" id="39946.B8ALK4"/>
<dbReference type="EMBL" id="CM000128">
    <property type="protein sequence ID" value="EEC75013.1"/>
    <property type="molecule type" value="Genomic_DNA"/>
</dbReference>
<keyword evidence="2" id="KW-0472">Membrane</keyword>
<dbReference type="OMA" id="AWSVIFS"/>
<name>B8ALK4_ORYSI</name>
<protein>
    <recommendedName>
        <fullName evidence="3">AB hydrolase-1 domain-containing protein</fullName>
    </recommendedName>
</protein>
<reference evidence="4 5" key="1">
    <citation type="journal article" date="2005" name="PLoS Biol.">
        <title>The genomes of Oryza sativa: a history of duplications.</title>
        <authorList>
            <person name="Yu J."/>
            <person name="Wang J."/>
            <person name="Lin W."/>
            <person name="Li S."/>
            <person name="Li H."/>
            <person name="Zhou J."/>
            <person name="Ni P."/>
            <person name="Dong W."/>
            <person name="Hu S."/>
            <person name="Zeng C."/>
            <person name="Zhang J."/>
            <person name="Zhang Y."/>
            <person name="Li R."/>
            <person name="Xu Z."/>
            <person name="Li S."/>
            <person name="Li X."/>
            <person name="Zheng H."/>
            <person name="Cong L."/>
            <person name="Lin L."/>
            <person name="Yin J."/>
            <person name="Geng J."/>
            <person name="Li G."/>
            <person name="Shi J."/>
            <person name="Liu J."/>
            <person name="Lv H."/>
            <person name="Li J."/>
            <person name="Wang J."/>
            <person name="Deng Y."/>
            <person name="Ran L."/>
            <person name="Shi X."/>
            <person name="Wang X."/>
            <person name="Wu Q."/>
            <person name="Li C."/>
            <person name="Ren X."/>
            <person name="Wang J."/>
            <person name="Wang X."/>
            <person name="Li D."/>
            <person name="Liu D."/>
            <person name="Zhang X."/>
            <person name="Ji Z."/>
            <person name="Zhao W."/>
            <person name="Sun Y."/>
            <person name="Zhang Z."/>
            <person name="Bao J."/>
            <person name="Han Y."/>
            <person name="Dong L."/>
            <person name="Ji J."/>
            <person name="Chen P."/>
            <person name="Wu S."/>
            <person name="Liu J."/>
            <person name="Xiao Y."/>
            <person name="Bu D."/>
            <person name="Tan J."/>
            <person name="Yang L."/>
            <person name="Ye C."/>
            <person name="Zhang J."/>
            <person name="Xu J."/>
            <person name="Zhou Y."/>
            <person name="Yu Y."/>
            <person name="Zhang B."/>
            <person name="Zhuang S."/>
            <person name="Wei H."/>
            <person name="Liu B."/>
            <person name="Lei M."/>
            <person name="Yu H."/>
            <person name="Li Y."/>
            <person name="Xu H."/>
            <person name="Wei S."/>
            <person name="He X."/>
            <person name="Fang L."/>
            <person name="Zhang Z."/>
            <person name="Zhang Y."/>
            <person name="Huang X."/>
            <person name="Su Z."/>
            <person name="Tong W."/>
            <person name="Li J."/>
            <person name="Tong Z."/>
            <person name="Li S."/>
            <person name="Ye J."/>
            <person name="Wang L."/>
            <person name="Fang L."/>
            <person name="Lei T."/>
            <person name="Chen C."/>
            <person name="Chen H."/>
            <person name="Xu Z."/>
            <person name="Li H."/>
            <person name="Huang H."/>
            <person name="Zhang F."/>
            <person name="Xu H."/>
            <person name="Li N."/>
            <person name="Zhao C."/>
            <person name="Li S."/>
            <person name="Dong L."/>
            <person name="Huang Y."/>
            <person name="Li L."/>
            <person name="Xi Y."/>
            <person name="Qi Q."/>
            <person name="Li W."/>
            <person name="Zhang B."/>
            <person name="Hu W."/>
            <person name="Zhang Y."/>
            <person name="Tian X."/>
            <person name="Jiao Y."/>
            <person name="Liang X."/>
            <person name="Jin J."/>
            <person name="Gao L."/>
            <person name="Zheng W."/>
            <person name="Hao B."/>
            <person name="Liu S."/>
            <person name="Wang W."/>
            <person name="Yuan L."/>
            <person name="Cao M."/>
            <person name="McDermott J."/>
            <person name="Samudrala R."/>
            <person name="Wang J."/>
            <person name="Wong G.K."/>
            <person name="Yang H."/>
        </authorList>
    </citation>
    <scope>NUCLEOTIDE SEQUENCE [LARGE SCALE GENOMIC DNA]</scope>
    <source>
        <strain evidence="5">cv. 93-11</strain>
    </source>
</reference>
<feature type="region of interest" description="Disordered" evidence="1">
    <location>
        <begin position="452"/>
        <end position="476"/>
    </location>
</feature>
<evidence type="ECO:0000313" key="5">
    <source>
        <dbReference type="Proteomes" id="UP000007015"/>
    </source>
</evidence>
<dbReference type="Gramene" id="BGIOSGA012381-TA">
    <property type="protein sequence ID" value="BGIOSGA012381-PA"/>
    <property type="gene ID" value="BGIOSGA012381"/>
</dbReference>
<dbReference type="PANTHER" id="PTHR45763">
    <property type="entry name" value="HYDROLASE, ALPHA/BETA FOLD FAMILY PROTEIN, EXPRESSED-RELATED"/>
    <property type="match status" value="1"/>
</dbReference>
<dbReference type="Pfam" id="PF00561">
    <property type="entry name" value="Abhydrolase_1"/>
    <property type="match status" value="1"/>
</dbReference>
<gene>
    <name evidence="4" type="ORF">OsI_11090</name>
</gene>
<organism evidence="4 5">
    <name type="scientific">Oryza sativa subsp. indica</name>
    <name type="common">Rice</name>
    <dbReference type="NCBI Taxonomy" id="39946"/>
    <lineage>
        <taxon>Eukaryota</taxon>
        <taxon>Viridiplantae</taxon>
        <taxon>Streptophyta</taxon>
        <taxon>Embryophyta</taxon>
        <taxon>Tracheophyta</taxon>
        <taxon>Spermatophyta</taxon>
        <taxon>Magnoliopsida</taxon>
        <taxon>Liliopsida</taxon>
        <taxon>Poales</taxon>
        <taxon>Poaceae</taxon>
        <taxon>BOP clade</taxon>
        <taxon>Oryzoideae</taxon>
        <taxon>Oryzeae</taxon>
        <taxon>Oryzinae</taxon>
        <taxon>Oryza</taxon>
        <taxon>Oryza sativa</taxon>
    </lineage>
</organism>
<keyword evidence="2" id="KW-0812">Transmembrane</keyword>
<dbReference type="InterPro" id="IPR000073">
    <property type="entry name" value="AB_hydrolase_1"/>
</dbReference>
<evidence type="ECO:0000259" key="3">
    <source>
        <dbReference type="Pfam" id="PF00561"/>
    </source>
</evidence>
<keyword evidence="5" id="KW-1185">Reference proteome</keyword>
<proteinExistence type="predicted"/>
<evidence type="ECO:0000313" key="4">
    <source>
        <dbReference type="EMBL" id="EEC75013.1"/>
    </source>
</evidence>